<organism evidence="3 4">
    <name type="scientific">Striga asiatica</name>
    <name type="common">Asiatic witchweed</name>
    <name type="synonym">Buchnera asiatica</name>
    <dbReference type="NCBI Taxonomy" id="4170"/>
    <lineage>
        <taxon>Eukaryota</taxon>
        <taxon>Viridiplantae</taxon>
        <taxon>Streptophyta</taxon>
        <taxon>Embryophyta</taxon>
        <taxon>Tracheophyta</taxon>
        <taxon>Spermatophyta</taxon>
        <taxon>Magnoliopsida</taxon>
        <taxon>eudicotyledons</taxon>
        <taxon>Gunneridae</taxon>
        <taxon>Pentapetalae</taxon>
        <taxon>asterids</taxon>
        <taxon>lamiids</taxon>
        <taxon>Lamiales</taxon>
        <taxon>Orobanchaceae</taxon>
        <taxon>Buchnereae</taxon>
        <taxon>Striga</taxon>
    </lineage>
</organism>
<proteinExistence type="predicted"/>
<dbReference type="SUPFAM" id="SSF81383">
    <property type="entry name" value="F-box domain"/>
    <property type="match status" value="1"/>
</dbReference>
<evidence type="ECO:0000313" key="4">
    <source>
        <dbReference type="Proteomes" id="UP000325081"/>
    </source>
</evidence>
<dbReference type="EMBL" id="BKCP01010070">
    <property type="protein sequence ID" value="GER52010.1"/>
    <property type="molecule type" value="Genomic_DNA"/>
</dbReference>
<evidence type="ECO:0000313" key="3">
    <source>
        <dbReference type="EMBL" id="GER52010.1"/>
    </source>
</evidence>
<accession>A0A5A7R3Y5</accession>
<keyword evidence="4" id="KW-1185">Reference proteome</keyword>
<dbReference type="InterPro" id="IPR001810">
    <property type="entry name" value="F-box_dom"/>
</dbReference>
<dbReference type="Pfam" id="PF12937">
    <property type="entry name" value="F-box-like"/>
    <property type="match status" value="1"/>
</dbReference>
<protein>
    <submittedName>
        <fullName evidence="3">F-box family protein</fullName>
    </submittedName>
</protein>
<evidence type="ECO:0000259" key="2">
    <source>
        <dbReference type="Pfam" id="PF12937"/>
    </source>
</evidence>
<dbReference type="InterPro" id="IPR036047">
    <property type="entry name" value="F-box-like_dom_sf"/>
</dbReference>
<dbReference type="Gene3D" id="1.20.1280.50">
    <property type="match status" value="1"/>
</dbReference>
<gene>
    <name evidence="3" type="ORF">STAS_29416</name>
</gene>
<feature type="region of interest" description="Disordered" evidence="1">
    <location>
        <begin position="57"/>
        <end position="80"/>
    </location>
</feature>
<comment type="caution">
    <text evidence="3">The sequence shown here is derived from an EMBL/GenBank/DDBJ whole genome shotgun (WGS) entry which is preliminary data.</text>
</comment>
<name>A0A5A7R3Y5_STRAF</name>
<feature type="domain" description="F-box" evidence="2">
    <location>
        <begin position="2"/>
        <end position="48"/>
    </location>
</feature>
<reference evidence="4" key="1">
    <citation type="journal article" date="2019" name="Curr. Biol.">
        <title>Genome Sequence of Striga asiatica Provides Insight into the Evolution of Plant Parasitism.</title>
        <authorList>
            <person name="Yoshida S."/>
            <person name="Kim S."/>
            <person name="Wafula E.K."/>
            <person name="Tanskanen J."/>
            <person name="Kim Y.M."/>
            <person name="Honaas L."/>
            <person name="Yang Z."/>
            <person name="Spallek T."/>
            <person name="Conn C.E."/>
            <person name="Ichihashi Y."/>
            <person name="Cheong K."/>
            <person name="Cui S."/>
            <person name="Der J.P."/>
            <person name="Gundlach H."/>
            <person name="Jiao Y."/>
            <person name="Hori C."/>
            <person name="Ishida J.K."/>
            <person name="Kasahara H."/>
            <person name="Kiba T."/>
            <person name="Kim M.S."/>
            <person name="Koo N."/>
            <person name="Laohavisit A."/>
            <person name="Lee Y.H."/>
            <person name="Lumba S."/>
            <person name="McCourt P."/>
            <person name="Mortimer J.C."/>
            <person name="Mutuku J.M."/>
            <person name="Nomura T."/>
            <person name="Sasaki-Sekimoto Y."/>
            <person name="Seto Y."/>
            <person name="Wang Y."/>
            <person name="Wakatake T."/>
            <person name="Sakakibara H."/>
            <person name="Demura T."/>
            <person name="Yamaguchi S."/>
            <person name="Yoneyama K."/>
            <person name="Manabe R.I."/>
            <person name="Nelson D.C."/>
            <person name="Schulman A.H."/>
            <person name="Timko M.P."/>
            <person name="dePamphilis C.W."/>
            <person name="Choi D."/>
            <person name="Shirasu K."/>
        </authorList>
    </citation>
    <scope>NUCLEOTIDE SEQUENCE [LARGE SCALE GENOMIC DNA]</scope>
    <source>
        <strain evidence="4">cv. UVA1</strain>
    </source>
</reference>
<dbReference type="AlphaFoldDB" id="A0A5A7R3Y5"/>
<dbReference type="Proteomes" id="UP000325081">
    <property type="component" value="Unassembled WGS sequence"/>
</dbReference>
<dbReference type="OrthoDB" id="3219396at2759"/>
<sequence>MSALPDELWTKIMEIGINGRTLDYKNLCCLSITCRRLRRLAADDALWSLLLLSDYPSSGGDSNSRNRDVKSSSRTSPSAANGKFKNIYKIRYEKDREQKRLAHRRAVLRIESQIAEHSKKIQEIKLRTSDEKEKMNKAIVELLNLRKIRQASVALNVWQPEIIRGRQKEMVHQINVPVDIRINALEMEINLCKQQIAGFDKALKVEKRRLHTAKEELGSVQYHPLREFGSSTEQLDLCRIRNKKSKHSSTGTS</sequence>
<evidence type="ECO:0000256" key="1">
    <source>
        <dbReference type="SAM" id="MobiDB-lite"/>
    </source>
</evidence>